<proteinExistence type="predicted"/>
<reference evidence="3" key="1">
    <citation type="submission" date="2017-07" db="EMBL/GenBank/DDBJ databases">
        <title>Taro Niue Genome Assembly and Annotation.</title>
        <authorList>
            <person name="Atibalentja N."/>
            <person name="Keating K."/>
            <person name="Fields C.J."/>
        </authorList>
    </citation>
    <scope>NUCLEOTIDE SEQUENCE</scope>
    <source>
        <strain evidence="3">Niue_2</strain>
        <tissue evidence="3">Leaf</tissue>
    </source>
</reference>
<feature type="region of interest" description="Disordered" evidence="1">
    <location>
        <begin position="57"/>
        <end position="124"/>
    </location>
</feature>
<gene>
    <name evidence="3" type="ORF">Taro_040127</name>
</gene>
<accession>A0A843WTJ1</accession>
<evidence type="ECO:0000313" key="4">
    <source>
        <dbReference type="Proteomes" id="UP000652761"/>
    </source>
</evidence>
<sequence>MATRTMFLTSLFLVLLFLQLGGHSPTLAHEGSRLLPSQITQHTQLGSNATARWEEGWKGRQEDAGDIEGFVGDDGDGKLLKRSGKTSSGGGSGPGGGRSGGRGSGGNGGHNGGGGETALRPGRNRGAAGSIRALMVTGPAQGVILMLLSTILFPV</sequence>
<evidence type="ECO:0000313" key="3">
    <source>
        <dbReference type="EMBL" id="MQM07284.1"/>
    </source>
</evidence>
<feature type="chain" id="PRO_5032872248" evidence="2">
    <location>
        <begin position="29"/>
        <end position="155"/>
    </location>
</feature>
<keyword evidence="4" id="KW-1185">Reference proteome</keyword>
<dbReference type="EMBL" id="NMUH01003840">
    <property type="protein sequence ID" value="MQM07284.1"/>
    <property type="molecule type" value="Genomic_DNA"/>
</dbReference>
<keyword evidence="2" id="KW-0732">Signal</keyword>
<name>A0A843WTJ1_COLES</name>
<comment type="caution">
    <text evidence="3">The sequence shown here is derived from an EMBL/GenBank/DDBJ whole genome shotgun (WGS) entry which is preliminary data.</text>
</comment>
<dbReference type="AlphaFoldDB" id="A0A843WTJ1"/>
<evidence type="ECO:0000256" key="2">
    <source>
        <dbReference type="SAM" id="SignalP"/>
    </source>
</evidence>
<feature type="compositionally biased region" description="Gly residues" evidence="1">
    <location>
        <begin position="87"/>
        <end position="116"/>
    </location>
</feature>
<protein>
    <submittedName>
        <fullName evidence="3">Uncharacterized protein</fullName>
    </submittedName>
</protein>
<evidence type="ECO:0000256" key="1">
    <source>
        <dbReference type="SAM" id="MobiDB-lite"/>
    </source>
</evidence>
<organism evidence="3 4">
    <name type="scientific">Colocasia esculenta</name>
    <name type="common">Wild taro</name>
    <name type="synonym">Arum esculentum</name>
    <dbReference type="NCBI Taxonomy" id="4460"/>
    <lineage>
        <taxon>Eukaryota</taxon>
        <taxon>Viridiplantae</taxon>
        <taxon>Streptophyta</taxon>
        <taxon>Embryophyta</taxon>
        <taxon>Tracheophyta</taxon>
        <taxon>Spermatophyta</taxon>
        <taxon>Magnoliopsida</taxon>
        <taxon>Liliopsida</taxon>
        <taxon>Araceae</taxon>
        <taxon>Aroideae</taxon>
        <taxon>Colocasieae</taxon>
        <taxon>Colocasia</taxon>
    </lineage>
</organism>
<feature type="signal peptide" evidence="2">
    <location>
        <begin position="1"/>
        <end position="28"/>
    </location>
</feature>
<dbReference type="Proteomes" id="UP000652761">
    <property type="component" value="Unassembled WGS sequence"/>
</dbReference>